<dbReference type="Proteomes" id="UP001159364">
    <property type="component" value="Linkage Group LG11"/>
</dbReference>
<organism evidence="2 3">
    <name type="scientific">Erythroxylum novogranatense</name>
    <dbReference type="NCBI Taxonomy" id="1862640"/>
    <lineage>
        <taxon>Eukaryota</taxon>
        <taxon>Viridiplantae</taxon>
        <taxon>Streptophyta</taxon>
        <taxon>Embryophyta</taxon>
        <taxon>Tracheophyta</taxon>
        <taxon>Spermatophyta</taxon>
        <taxon>Magnoliopsida</taxon>
        <taxon>eudicotyledons</taxon>
        <taxon>Gunneridae</taxon>
        <taxon>Pentapetalae</taxon>
        <taxon>rosids</taxon>
        <taxon>fabids</taxon>
        <taxon>Malpighiales</taxon>
        <taxon>Erythroxylaceae</taxon>
        <taxon>Erythroxylum</taxon>
    </lineage>
</organism>
<reference evidence="2 3" key="1">
    <citation type="submission" date="2021-09" db="EMBL/GenBank/DDBJ databases">
        <title>Genomic insights and catalytic innovation underlie evolution of tropane alkaloids biosynthesis.</title>
        <authorList>
            <person name="Wang Y.-J."/>
            <person name="Tian T."/>
            <person name="Huang J.-P."/>
            <person name="Huang S.-X."/>
        </authorList>
    </citation>
    <scope>NUCLEOTIDE SEQUENCE [LARGE SCALE GENOMIC DNA]</scope>
    <source>
        <strain evidence="2">KIB-2018</strain>
        <tissue evidence="2">Leaf</tissue>
    </source>
</reference>
<evidence type="ECO:0000313" key="3">
    <source>
        <dbReference type="Proteomes" id="UP001159364"/>
    </source>
</evidence>
<protein>
    <submittedName>
        <fullName evidence="2">Uncharacterized protein</fullName>
    </submittedName>
</protein>
<gene>
    <name evidence="2" type="ORF">K2173_013912</name>
</gene>
<comment type="caution">
    <text evidence="2">The sequence shown here is derived from an EMBL/GenBank/DDBJ whole genome shotgun (WGS) entry which is preliminary data.</text>
</comment>
<name>A0AAV8SCS1_9ROSI</name>
<sequence length="160" mass="17942">MTKAAVDSGKAVVGNRPGYGAWTQVPKCGPRKPPQWITPTGKDKEGMCVGGSRFTVLAEQEGNVHEEASSEVPRKKVPEPVLHRGYKDELVKSRWDAIGFVIARKVHGREWKASLVTKARSQSYSQKTRKSFFSFQSPSDVDYEHRVIVVRDRQTDARSD</sequence>
<dbReference type="AlphaFoldDB" id="A0AAV8SCS1"/>
<keyword evidence="3" id="KW-1185">Reference proteome</keyword>
<feature type="region of interest" description="Disordered" evidence="1">
    <location>
        <begin position="19"/>
        <end position="44"/>
    </location>
</feature>
<accession>A0AAV8SCS1</accession>
<evidence type="ECO:0000313" key="2">
    <source>
        <dbReference type="EMBL" id="KAJ8749997.1"/>
    </source>
</evidence>
<evidence type="ECO:0000256" key="1">
    <source>
        <dbReference type="SAM" id="MobiDB-lite"/>
    </source>
</evidence>
<dbReference type="EMBL" id="JAIWQS010000011">
    <property type="protein sequence ID" value="KAJ8749997.1"/>
    <property type="molecule type" value="Genomic_DNA"/>
</dbReference>
<proteinExistence type="predicted"/>